<feature type="region of interest" description="Disordered" evidence="10">
    <location>
        <begin position="742"/>
        <end position="763"/>
    </location>
</feature>
<dbReference type="Gene3D" id="2.170.270.10">
    <property type="entry name" value="SET domain"/>
    <property type="match status" value="1"/>
</dbReference>
<evidence type="ECO:0000313" key="15">
    <source>
        <dbReference type="EMBL" id="OXA62390.1"/>
    </source>
</evidence>
<accession>A0A226EYV9</accession>
<feature type="compositionally biased region" description="Polar residues" evidence="10">
    <location>
        <begin position="1039"/>
        <end position="1059"/>
    </location>
</feature>
<feature type="region of interest" description="Disordered" evidence="10">
    <location>
        <begin position="2246"/>
        <end position="2285"/>
    </location>
</feature>
<evidence type="ECO:0000256" key="4">
    <source>
        <dbReference type="ARBA" id="ARBA00022603"/>
    </source>
</evidence>
<evidence type="ECO:0000256" key="3">
    <source>
        <dbReference type="ARBA" id="ARBA00022454"/>
    </source>
</evidence>
<feature type="compositionally biased region" description="Basic and acidic residues" evidence="10">
    <location>
        <begin position="2265"/>
        <end position="2278"/>
    </location>
</feature>
<feature type="compositionally biased region" description="Basic and acidic residues" evidence="10">
    <location>
        <begin position="176"/>
        <end position="186"/>
    </location>
</feature>
<dbReference type="Pfam" id="PF00856">
    <property type="entry name" value="SET"/>
    <property type="match status" value="1"/>
</dbReference>
<feature type="region of interest" description="Disordered" evidence="10">
    <location>
        <begin position="1915"/>
        <end position="1942"/>
    </location>
</feature>
<evidence type="ECO:0000256" key="10">
    <source>
        <dbReference type="SAM" id="MobiDB-lite"/>
    </source>
</evidence>
<feature type="region of interest" description="Disordered" evidence="10">
    <location>
        <begin position="1188"/>
        <end position="1208"/>
    </location>
</feature>
<reference evidence="15 16" key="1">
    <citation type="submission" date="2015-12" db="EMBL/GenBank/DDBJ databases">
        <title>The genome of Folsomia candida.</title>
        <authorList>
            <person name="Faddeeva A."/>
            <person name="Derks M.F."/>
            <person name="Anvar Y."/>
            <person name="Smit S."/>
            <person name="Van Straalen N."/>
            <person name="Roelofs D."/>
        </authorList>
    </citation>
    <scope>NUCLEOTIDE SEQUENCE [LARGE SCALE GENOMIC DNA]</scope>
    <source>
        <strain evidence="15 16">VU population</strain>
        <tissue evidence="15">Whole body</tissue>
    </source>
</reference>
<comment type="subcellular location">
    <subcellularLocation>
        <location evidence="2">Chromosome</location>
    </subcellularLocation>
    <subcellularLocation>
        <location evidence="1">Nucleus</location>
    </subcellularLocation>
</comment>
<evidence type="ECO:0000256" key="6">
    <source>
        <dbReference type="ARBA" id="ARBA00022691"/>
    </source>
</evidence>
<dbReference type="Gene3D" id="1.20.920.10">
    <property type="entry name" value="Bromodomain-like"/>
    <property type="match status" value="1"/>
</dbReference>
<dbReference type="InterPro" id="IPR006560">
    <property type="entry name" value="AWS_dom"/>
</dbReference>
<dbReference type="OMA" id="YICEFRV"/>
<keyword evidence="9" id="KW-0539">Nucleus</keyword>
<feature type="compositionally biased region" description="Polar residues" evidence="10">
    <location>
        <begin position="420"/>
        <end position="432"/>
    </location>
</feature>
<dbReference type="PROSITE" id="PS50868">
    <property type="entry name" value="POST_SET"/>
    <property type="match status" value="1"/>
</dbReference>
<sequence>MDSLLRTENDPRALLLPEAVPVLPAVDVDDDSSSDDLPSTVDIAALIEPINDQLMMRTWRSTSCMPRARVKVSEVPKKDNNGVPNRLDITCNSEESQEDSPDSTSGDNSDSDSSSSSGSSSSNSSCSSNSSSCDSDSESNQSSSCTSTSTRGVSLSQKRGNTNVTLSNKPLPLVPTKDHKYKDHSESSSSTSSRTRKSKKSFSVNYEPGSLKLKIAALRVPDRRQKLDTNSSSSRENSPSISSRHTINQQASEQIVGKPCDSSVAPDREIAKLQRSAVVPSSSSSSGMRNSGTSRTSPSSLSPRTSTSVLCSNLTPSTPVIPNLNNNNVTVTTFSSSNSGGSSSIPARERERYQCPSAVGSYSPTLFNAGSPGDQQMDPVLRVLSLHRNADLSIFPINPQSAQQSMSSLCTKTSNGTPDYSIMTTQGSAQNISSTTSSVRSSKRLSAQRRSTEQSDDFDGWENNTDTNDAVMKAIHTIDSMEMDPPEKSYLNCRSKKNSHNSLLEVLKSSVSPTVGDLSVKRISGPLDSTLEKSNKSTAAVVLPSASSSPPPPLISRQIAHREKVVQQVMMTTPTNAPKMQHCTPKKRMSNRTKSTVPSSKSGIVDEKQHNHQHPNINHNIAKLADITAKPKKTKLTCLVTSLSPKNKAKFNGDVNKTFQSSAYEVAGRHSSSAAKVLHSSYNGEVKMPPMNGLKGRKKASTTAANNNNTNGVVSEFYAAVPSAMPVKTKAAKKYIPEESELVMSAPSQSKSNKTSKKLLLKNDDKITPPVLVKTIKKKSKKQQTKEKKKRKKRLGLLQPEIISFCEKLLAIRIGSKSSRKGPKPTRPATFKKTIFKMTNNTALFGPARSGKPVRIQQQLPATTASGRKQRKAAHPEILQSSNHKRNTSDKSETSSHLPLKKRHHNATPSMSQGIKPVRHSFGEKGMICGTGFLTTSTCSPKKMNETFQKLGENKDKVSWEQAAGNRTKPQLNLSPDITEASRRSVRMRKPKKLDIESTVLSDNSKQVTSSFLVSSPSGRSPKKKIVQFQTISVAASNNEEPTTSISTRTEKVTPSSPRLSPVRVKREREQSPDIGDLAAVIVKKQKIISSSKNNKSANIIKEQKNATDALQLLDDIASIARVSKISPTSSPLTNQTQQGPKKRRKVNRTGFPSVRKKKRSSIYLHQFHNSNGMDDPVIPSLKIKQEEPSPPLVIGDNTPTTKNKMKKQPLDKIKRLSNVTSSSRSVILPTDFTPTLTERVKTRRRLSLESPVTEKSPNIVPGVSPALLNISDPPIIVPVKTNYLPAGLLSNYFKVLDSTLERPTQQETIFPPPRDAESGNVARTTRIDYLLPYDMWCLGVINANRKHEEWKAKLQIETEAAAAALAVTKRKPQVVVGSDAKPKKAKMPTELPPSWTFKKIRQSKFINYSFYAYYGVNKPQSEAEVDQLCTCPDGDVKCGTEDCLNRLMYTECPPACGDNCLNRRIQKHDWAHGIKRFLTHEKGYGVKTKEEIRKGEFILEYVGEVVSEAVFKERMHTIYINDTHHYCLHLDGGLVIDGHRAGGEGRFVNHSCSPNCEMQKWSVNGLSRMALFAHRDIHPGEELSYDYNFSLFNPSEGQPCHCGSVDCRGIIGVKSKPGRHDASKAVHKKSAEKRWNILNAINLSQIDPSKMKPLLRREKMYVRDHRCFLLRNYETMRRIRSGSGRESKTKSKLEKIMTSWANRYRCGSNKNKSPSVTDCDKELVDQVRICQILYELYLKLTTFKDMDGNLICKEFMGLPQQRKGSFSTTPAENKVEAFDLTTLGRKILRGEYKNLQALEAHLGIILSATTGTDKDKPLSKAAEKVKNKYKEFKSKAVTELDPFITVTSTTTGRQGSMINLPALLDADHSGDDGVIRCICGCIDDEGTMIQCDRCNVWQHCDCMRVPLANRRTTQNYKSRRKNAFKNSPHKFQPPRPQGTLVPMSSRNILNHSYISEEDVVIDNIVINVNEELPVHDEDDSNSNNKLCDISCDEEIDISEMETQRIDLDELAVCEPLPVIHNGGGDEDQESTAAEPSEQPYFCEQCQPREVNFEIPLLTYDKEPDKTYFKTLVREDNFVIRKGDHVYVLRDYPPDQKIGPDGKEKTRLTYLTAPPLDPEQCDIVKVEQLWKQASGAFVVGCHYLRPKETFHEPTRRFYPNEILRSPVTEYVPIELIHGRCWVVDPATYCKGRPIDCLEEHLYICEFRVDKTARIFNKIGRAQHTNIQPFAFRFFETRVKIQRNVHPHGPPSPDFRQKPIITQATVDRDKGQSKKSEGKKGKRSLNTLERLRLRKMRTKQADRLESTLSCLHKRVPNFFSEDKVDMSGLLIKGRKKTTKKF</sequence>
<dbReference type="STRING" id="158441.A0A226EYV9"/>
<dbReference type="InterPro" id="IPR003616">
    <property type="entry name" value="Post-SET_dom"/>
</dbReference>
<evidence type="ECO:0000256" key="1">
    <source>
        <dbReference type="ARBA" id="ARBA00004123"/>
    </source>
</evidence>
<evidence type="ECO:0000313" key="16">
    <source>
        <dbReference type="Proteomes" id="UP000198287"/>
    </source>
</evidence>
<dbReference type="InterPro" id="IPR011011">
    <property type="entry name" value="Znf_FYVE_PHD"/>
</dbReference>
<dbReference type="Gene3D" id="3.30.40.10">
    <property type="entry name" value="Zinc/RING finger domain, C3HC4 (zinc finger)"/>
    <property type="match status" value="1"/>
</dbReference>
<dbReference type="GO" id="GO:0005694">
    <property type="term" value="C:chromosome"/>
    <property type="evidence" value="ECO:0007669"/>
    <property type="project" value="UniProtKB-SubCell"/>
</dbReference>
<dbReference type="GO" id="GO:0042800">
    <property type="term" value="F:histone H3K4 methyltransferase activity"/>
    <property type="evidence" value="ECO:0007669"/>
    <property type="project" value="TreeGrafter"/>
</dbReference>
<feature type="compositionally biased region" description="Basic and acidic residues" evidence="10">
    <location>
        <begin position="71"/>
        <end position="80"/>
    </location>
</feature>
<dbReference type="CDD" id="cd04717">
    <property type="entry name" value="BAH_polybromo"/>
    <property type="match status" value="1"/>
</dbReference>
<dbReference type="CDD" id="cd19174">
    <property type="entry name" value="SET_ASH1L"/>
    <property type="match status" value="1"/>
</dbReference>
<dbReference type="Pfam" id="PF17907">
    <property type="entry name" value="AWS"/>
    <property type="match status" value="1"/>
</dbReference>
<feature type="region of interest" description="Disordered" evidence="10">
    <location>
        <begin position="2020"/>
        <end position="2039"/>
    </location>
</feature>
<dbReference type="SMART" id="SM00570">
    <property type="entry name" value="AWS"/>
    <property type="match status" value="1"/>
</dbReference>
<evidence type="ECO:0000259" key="13">
    <source>
        <dbReference type="PROSITE" id="PS51038"/>
    </source>
</evidence>
<dbReference type="PANTHER" id="PTHR46147:SF3">
    <property type="entry name" value="HISTONE-LYSINE N-METHYLTRANSFERASE ASH1"/>
    <property type="match status" value="1"/>
</dbReference>
<keyword evidence="7" id="KW-0156">Chromatin regulator</keyword>
<dbReference type="SMART" id="SM00439">
    <property type="entry name" value="BAH"/>
    <property type="match status" value="1"/>
</dbReference>
<feature type="compositionally biased region" description="Polar residues" evidence="10">
    <location>
        <begin position="244"/>
        <end position="253"/>
    </location>
</feature>
<dbReference type="Pfam" id="PF01426">
    <property type="entry name" value="BAH"/>
    <property type="match status" value="1"/>
</dbReference>
<dbReference type="GO" id="GO:0006355">
    <property type="term" value="P:regulation of DNA-templated transcription"/>
    <property type="evidence" value="ECO:0007669"/>
    <property type="project" value="TreeGrafter"/>
</dbReference>
<feature type="region of interest" description="Disordered" evidence="10">
    <location>
        <begin position="420"/>
        <end position="465"/>
    </location>
</feature>
<protein>
    <submittedName>
        <fullName evidence="15">Histone-lysine N-methyltransferase ash1</fullName>
    </submittedName>
</protein>
<dbReference type="PANTHER" id="PTHR46147">
    <property type="entry name" value="HISTONE-LYSINE N-METHYLTRANSFERASE ASH1"/>
    <property type="match status" value="1"/>
</dbReference>
<dbReference type="EMBL" id="LNIX01000001">
    <property type="protein sequence ID" value="OXA62390.1"/>
    <property type="molecule type" value="Genomic_DNA"/>
</dbReference>
<evidence type="ECO:0000256" key="8">
    <source>
        <dbReference type="ARBA" id="ARBA00023117"/>
    </source>
</evidence>
<feature type="domain" description="AWS" evidence="14">
    <location>
        <begin position="1425"/>
        <end position="1470"/>
    </location>
</feature>
<feature type="region of interest" description="Disordered" evidence="10">
    <location>
        <begin position="861"/>
        <end position="917"/>
    </location>
</feature>
<dbReference type="Gene3D" id="2.30.30.490">
    <property type="match status" value="1"/>
</dbReference>
<evidence type="ECO:0000256" key="7">
    <source>
        <dbReference type="ARBA" id="ARBA00022853"/>
    </source>
</evidence>
<keyword evidence="6" id="KW-0949">S-adenosyl-L-methionine</keyword>
<feature type="compositionally biased region" description="Low complexity" evidence="10">
    <location>
        <begin position="102"/>
        <end position="150"/>
    </location>
</feature>
<feature type="compositionally biased region" description="Low complexity" evidence="10">
    <location>
        <begin position="281"/>
        <end position="308"/>
    </location>
</feature>
<dbReference type="GO" id="GO:0003682">
    <property type="term" value="F:chromatin binding"/>
    <property type="evidence" value="ECO:0007669"/>
    <property type="project" value="InterPro"/>
</dbReference>
<feature type="compositionally biased region" description="Low complexity" evidence="10">
    <location>
        <begin position="231"/>
        <end position="243"/>
    </location>
</feature>
<dbReference type="GO" id="GO:0005654">
    <property type="term" value="C:nucleoplasm"/>
    <property type="evidence" value="ECO:0007669"/>
    <property type="project" value="TreeGrafter"/>
</dbReference>
<feature type="region of interest" description="Disordered" evidence="10">
    <location>
        <begin position="1127"/>
        <end position="1159"/>
    </location>
</feature>
<dbReference type="PROSITE" id="PS51038">
    <property type="entry name" value="BAH"/>
    <property type="match status" value="1"/>
</dbReference>
<dbReference type="InterPro" id="IPR001214">
    <property type="entry name" value="SET_dom"/>
</dbReference>
<dbReference type="InterPro" id="IPR001025">
    <property type="entry name" value="BAH_dom"/>
</dbReference>
<dbReference type="SUPFAM" id="SSF57903">
    <property type="entry name" value="FYVE/PHD zinc finger"/>
    <property type="match status" value="1"/>
</dbReference>
<keyword evidence="8" id="KW-0103">Bromodomain</keyword>
<feature type="compositionally biased region" description="Polar residues" evidence="10">
    <location>
        <begin position="592"/>
        <end position="602"/>
    </location>
</feature>
<organism evidence="15 16">
    <name type="scientific">Folsomia candida</name>
    <name type="common">Springtail</name>
    <dbReference type="NCBI Taxonomy" id="158441"/>
    <lineage>
        <taxon>Eukaryota</taxon>
        <taxon>Metazoa</taxon>
        <taxon>Ecdysozoa</taxon>
        <taxon>Arthropoda</taxon>
        <taxon>Hexapoda</taxon>
        <taxon>Collembola</taxon>
        <taxon>Entomobryomorpha</taxon>
        <taxon>Isotomoidea</taxon>
        <taxon>Isotomidae</taxon>
        <taxon>Proisotominae</taxon>
        <taxon>Folsomia</taxon>
    </lineage>
</organism>
<gene>
    <name evidence="15" type="ORF">Fcan01_02825</name>
</gene>
<dbReference type="GO" id="GO:0032259">
    <property type="term" value="P:methylation"/>
    <property type="evidence" value="ECO:0007669"/>
    <property type="project" value="UniProtKB-KW"/>
</dbReference>
<dbReference type="SUPFAM" id="SSF82199">
    <property type="entry name" value="SET domain"/>
    <property type="match status" value="1"/>
</dbReference>
<name>A0A226EYV9_FOLCA</name>
<dbReference type="PROSITE" id="PS50280">
    <property type="entry name" value="SET"/>
    <property type="match status" value="1"/>
</dbReference>
<dbReference type="OrthoDB" id="79252at2759"/>
<keyword evidence="3" id="KW-0158">Chromosome</keyword>
<keyword evidence="16" id="KW-1185">Reference proteome</keyword>
<dbReference type="SMART" id="SM00317">
    <property type="entry name" value="SET"/>
    <property type="match status" value="1"/>
</dbReference>
<dbReference type="InterPro" id="IPR036427">
    <property type="entry name" value="Bromodomain-like_sf"/>
</dbReference>
<feature type="region of interest" description="Disordered" evidence="10">
    <location>
        <begin position="576"/>
        <end position="603"/>
    </location>
</feature>
<evidence type="ECO:0000256" key="2">
    <source>
        <dbReference type="ARBA" id="ARBA00004286"/>
    </source>
</evidence>
<evidence type="ECO:0000256" key="9">
    <source>
        <dbReference type="ARBA" id="ARBA00023242"/>
    </source>
</evidence>
<proteinExistence type="predicted"/>
<feature type="domain" description="SET" evidence="11">
    <location>
        <begin position="1473"/>
        <end position="1589"/>
    </location>
</feature>
<dbReference type="InterPro" id="IPR043151">
    <property type="entry name" value="BAH_sf"/>
</dbReference>
<dbReference type="InterPro" id="IPR013083">
    <property type="entry name" value="Znf_RING/FYVE/PHD"/>
</dbReference>
<feature type="region of interest" description="Disordered" evidence="10">
    <location>
        <begin position="70"/>
        <end position="310"/>
    </location>
</feature>
<dbReference type="InterPro" id="IPR046341">
    <property type="entry name" value="SET_dom_sf"/>
</dbReference>
<keyword evidence="5 15" id="KW-0808">Transferase</keyword>
<feature type="domain" description="BAH" evidence="13">
    <location>
        <begin position="2101"/>
        <end position="2219"/>
    </location>
</feature>
<dbReference type="Proteomes" id="UP000198287">
    <property type="component" value="Unassembled WGS sequence"/>
</dbReference>
<keyword evidence="4 15" id="KW-0489">Methyltransferase</keyword>
<evidence type="ECO:0000256" key="5">
    <source>
        <dbReference type="ARBA" id="ARBA00022679"/>
    </source>
</evidence>
<dbReference type="SMART" id="SM00508">
    <property type="entry name" value="PostSET"/>
    <property type="match status" value="1"/>
</dbReference>
<dbReference type="PROSITE" id="PS51215">
    <property type="entry name" value="AWS"/>
    <property type="match status" value="1"/>
</dbReference>
<feature type="region of interest" description="Disordered" evidence="10">
    <location>
        <begin position="1039"/>
        <end position="1071"/>
    </location>
</feature>
<feature type="compositionally biased region" description="Polar residues" evidence="10">
    <location>
        <begin position="151"/>
        <end position="168"/>
    </location>
</feature>
<evidence type="ECO:0000259" key="11">
    <source>
        <dbReference type="PROSITE" id="PS50280"/>
    </source>
</evidence>
<feature type="domain" description="Post-SET" evidence="12">
    <location>
        <begin position="1597"/>
        <end position="1613"/>
    </location>
</feature>
<comment type="caution">
    <text evidence="15">The sequence shown here is derived from an EMBL/GenBank/DDBJ whole genome shotgun (WGS) entry which is preliminary data.</text>
</comment>
<evidence type="ECO:0000259" key="12">
    <source>
        <dbReference type="PROSITE" id="PS50868"/>
    </source>
</evidence>
<evidence type="ECO:0000259" key="14">
    <source>
        <dbReference type="PROSITE" id="PS51215"/>
    </source>
</evidence>
<feature type="compositionally biased region" description="Polar residues" evidence="10">
    <location>
        <begin position="1127"/>
        <end position="1140"/>
    </location>
</feature>